<dbReference type="Pfam" id="PF04347">
    <property type="entry name" value="FliO"/>
    <property type="match status" value="1"/>
</dbReference>
<dbReference type="AlphaFoldDB" id="A0A1M7SY83"/>
<organism evidence="7 8">
    <name type="scientific">Erythrobacter sanguineus</name>
    <dbReference type="NCBI Taxonomy" id="198312"/>
    <lineage>
        <taxon>Bacteria</taxon>
        <taxon>Pseudomonadati</taxon>
        <taxon>Pseudomonadota</taxon>
        <taxon>Alphaproteobacteria</taxon>
        <taxon>Sphingomonadales</taxon>
        <taxon>Erythrobacteraceae</taxon>
        <taxon>Erythrobacter/Porphyrobacter group</taxon>
        <taxon>Erythrobacter</taxon>
    </lineage>
</organism>
<dbReference type="OrthoDB" id="7409867at2"/>
<keyword evidence="7" id="KW-0966">Cell projection</keyword>
<evidence type="ECO:0000313" key="8">
    <source>
        <dbReference type="Proteomes" id="UP000184391"/>
    </source>
</evidence>
<keyword evidence="2" id="KW-1003">Cell membrane</keyword>
<evidence type="ECO:0000256" key="3">
    <source>
        <dbReference type="ARBA" id="ARBA00022692"/>
    </source>
</evidence>
<evidence type="ECO:0000256" key="2">
    <source>
        <dbReference type="ARBA" id="ARBA00022475"/>
    </source>
</evidence>
<dbReference type="InterPro" id="IPR022781">
    <property type="entry name" value="Flagellar_biosynth_FliO"/>
</dbReference>
<feature type="transmembrane region" description="Helical" evidence="6">
    <location>
        <begin position="6"/>
        <end position="25"/>
    </location>
</feature>
<keyword evidence="3 6" id="KW-0812">Transmembrane</keyword>
<protein>
    <submittedName>
        <fullName evidence="7">Flagellar protein FliO/FliZ</fullName>
    </submittedName>
</protein>
<dbReference type="Proteomes" id="UP000184391">
    <property type="component" value="Unassembled WGS sequence"/>
</dbReference>
<reference evidence="8" key="1">
    <citation type="submission" date="2016-12" db="EMBL/GenBank/DDBJ databases">
        <authorList>
            <person name="Varghese N."/>
            <person name="Submissions S."/>
        </authorList>
    </citation>
    <scope>NUCLEOTIDE SEQUENCE [LARGE SCALE GENOMIC DNA]</scope>
    <source>
        <strain evidence="8">DSM 11032</strain>
    </source>
</reference>
<evidence type="ECO:0000256" key="5">
    <source>
        <dbReference type="ARBA" id="ARBA00023136"/>
    </source>
</evidence>
<keyword evidence="5 6" id="KW-0472">Membrane</keyword>
<dbReference type="GO" id="GO:0016020">
    <property type="term" value="C:membrane"/>
    <property type="evidence" value="ECO:0007669"/>
    <property type="project" value="InterPro"/>
</dbReference>
<accession>A0A1M7SY83</accession>
<sequence length="104" mass="11496">MIEYLLRLALLLPLLAGLIWGSLWLTRYMQTRLAGQPRAGMRGGGRQLHLVETSLIAPGVKLAVVRFRDREILLGLSRHGMVRLSELQVDEAPAPDTAAPPESE</sequence>
<keyword evidence="8" id="KW-1185">Reference proteome</keyword>
<dbReference type="GO" id="GO:0044781">
    <property type="term" value="P:bacterial-type flagellum organization"/>
    <property type="evidence" value="ECO:0007669"/>
    <property type="project" value="InterPro"/>
</dbReference>
<name>A0A1M7SY83_9SPHN</name>
<keyword evidence="7" id="KW-0969">Cilium</keyword>
<evidence type="ECO:0000256" key="6">
    <source>
        <dbReference type="SAM" id="Phobius"/>
    </source>
</evidence>
<gene>
    <name evidence="7" type="ORF">SAMN02745193_02591</name>
</gene>
<keyword evidence="4 6" id="KW-1133">Transmembrane helix</keyword>
<keyword evidence="7" id="KW-0282">Flagellum</keyword>
<proteinExistence type="predicted"/>
<dbReference type="EMBL" id="FRDF01000016">
    <property type="protein sequence ID" value="SHN63452.1"/>
    <property type="molecule type" value="Genomic_DNA"/>
</dbReference>
<comment type="subcellular location">
    <subcellularLocation>
        <location evidence="1">Cell membrane</location>
    </subcellularLocation>
</comment>
<dbReference type="STRING" id="198312.SAMN02745193_02591"/>
<evidence type="ECO:0000256" key="1">
    <source>
        <dbReference type="ARBA" id="ARBA00004236"/>
    </source>
</evidence>
<evidence type="ECO:0000256" key="4">
    <source>
        <dbReference type="ARBA" id="ARBA00022989"/>
    </source>
</evidence>
<dbReference type="RefSeq" id="WP_072675432.1">
    <property type="nucleotide sequence ID" value="NZ_FRDF01000016.1"/>
</dbReference>
<evidence type="ECO:0000313" key="7">
    <source>
        <dbReference type="EMBL" id="SHN63452.1"/>
    </source>
</evidence>